<dbReference type="Gene3D" id="3.40.50.11900">
    <property type="match status" value="1"/>
</dbReference>
<dbReference type="OrthoDB" id="9780120at2"/>
<evidence type="ECO:0000256" key="1">
    <source>
        <dbReference type="SAM" id="MobiDB-lite"/>
    </source>
</evidence>
<dbReference type="EMBL" id="AP014924">
    <property type="protein sequence ID" value="BAS26114.1"/>
    <property type="molecule type" value="Genomic_DNA"/>
</dbReference>
<feature type="region of interest" description="Disordered" evidence="1">
    <location>
        <begin position="375"/>
        <end position="399"/>
    </location>
</feature>
<proteinExistence type="predicted"/>
<feature type="compositionally biased region" description="Polar residues" evidence="1">
    <location>
        <begin position="382"/>
        <end position="399"/>
    </location>
</feature>
<evidence type="ECO:0000313" key="4">
    <source>
        <dbReference type="Proteomes" id="UP000065807"/>
    </source>
</evidence>
<dbReference type="STRING" id="1555112.LIP_0257"/>
<gene>
    <name evidence="3" type="ORF">LIP_0257</name>
</gene>
<dbReference type="PANTHER" id="PTHR32329">
    <property type="entry name" value="BIFUNCTIONAL PROTEIN [INCLUDES 2-HYDROXYACYL-COA DEHYDRATASE (N-TER) AND ITS ACTIVATOR DOMAIN (C_TERM)-RELATED"/>
    <property type="match status" value="1"/>
</dbReference>
<dbReference type="KEGG" id="lpil:LIP_0257"/>
<feature type="domain" description="DUF2229" evidence="2">
    <location>
        <begin position="15"/>
        <end position="104"/>
    </location>
</feature>
<reference evidence="4" key="1">
    <citation type="submission" date="2015-07" db="EMBL/GenBank/DDBJ databases">
        <title>Complete genome sequence and phylogenetic analysis of Limnochorda pilosa.</title>
        <authorList>
            <person name="Watanabe M."/>
            <person name="Kojima H."/>
            <person name="Fukui M."/>
        </authorList>
    </citation>
    <scope>NUCLEOTIDE SEQUENCE [LARGE SCALE GENOMIC DNA]</scope>
    <source>
        <strain evidence="4">HC45</strain>
    </source>
</reference>
<organism evidence="3 4">
    <name type="scientific">Limnochorda pilosa</name>
    <dbReference type="NCBI Taxonomy" id="1555112"/>
    <lineage>
        <taxon>Bacteria</taxon>
        <taxon>Bacillati</taxon>
        <taxon>Bacillota</taxon>
        <taxon>Limnochordia</taxon>
        <taxon>Limnochordales</taxon>
        <taxon>Limnochordaceae</taxon>
        <taxon>Limnochorda</taxon>
    </lineage>
</organism>
<sequence>MSAHQGEMPGSLAPKVGIVHAFSGHYRSVHVISRFLHHAGVRLVQSRVTTPEILAAGTTFASQDFCIPLRAYVGHVYHLVKEHRDLECIVAPNVLSEDASSSTCSKYRDVGGVSIRSLGTTVGYTLKFAAPRWRERMSRLAGRAEVERLLGQASNLPRIIQPNVRLLEPVHMRNVCFDTYADIFRLPRWVRGEFFIPGALRRWLAPRLSRVEQAFDRAWAEVMAPRHARLNALLRDESRVRLAIVGRSYLVHDPALTCDLRTFFQKAGAAVLTAEDVPFELLRERYLRVKGFYDTHRLGEAFIDWATTVVDGFVIVGSFGCHPDAFMVDYLADVVRERGLPCWTFKYDEQAGSAGFRTRYETILGFLQERRDQRVARRPQIGATSAEPTGTFNDAGTEG</sequence>
<dbReference type="InterPro" id="IPR018709">
    <property type="entry name" value="CoA_activase_DUF2229"/>
</dbReference>
<evidence type="ECO:0000259" key="2">
    <source>
        <dbReference type="Pfam" id="PF09989"/>
    </source>
</evidence>
<protein>
    <recommendedName>
        <fullName evidence="2">DUF2229 domain-containing protein</fullName>
    </recommendedName>
</protein>
<dbReference type="RefSeq" id="WP_068133271.1">
    <property type="nucleotide sequence ID" value="NZ_AP014924.1"/>
</dbReference>
<dbReference type="Proteomes" id="UP000065807">
    <property type="component" value="Chromosome"/>
</dbReference>
<name>A0A0K2SH09_LIMPI</name>
<evidence type="ECO:0000313" key="3">
    <source>
        <dbReference type="EMBL" id="BAS26114.1"/>
    </source>
</evidence>
<dbReference type="InterPro" id="IPR051805">
    <property type="entry name" value="Dehydratase_Activator_Redct"/>
</dbReference>
<accession>A0A0K2SH09</accession>
<dbReference type="PANTHER" id="PTHR32329:SF2">
    <property type="entry name" value="BIFUNCTIONAL PROTEIN [INCLUDES 2-HYDROXYACYL-COA DEHYDRATASE (N-TER) AND ITS ACTIVATOR DOMAIN (C_TERM)"/>
    <property type="match status" value="1"/>
</dbReference>
<dbReference type="AlphaFoldDB" id="A0A0K2SH09"/>
<dbReference type="Pfam" id="PF09989">
    <property type="entry name" value="DUF2229"/>
    <property type="match status" value="1"/>
</dbReference>
<reference evidence="4" key="2">
    <citation type="journal article" date="2016" name="Int. J. Syst. Evol. Microbiol.">
        <title>Complete genome sequence and cell structure of Limnochorda pilosa, a Gram-negative spore-former within the phylum Firmicutes.</title>
        <authorList>
            <person name="Watanabe M."/>
            <person name="Kojima H."/>
            <person name="Fukui M."/>
        </authorList>
    </citation>
    <scope>NUCLEOTIDE SEQUENCE [LARGE SCALE GENOMIC DNA]</scope>
    <source>
        <strain evidence="4">HC45</strain>
    </source>
</reference>
<keyword evidence="4" id="KW-1185">Reference proteome</keyword>